<keyword evidence="2" id="KW-0624">Polysaccharide degradation</keyword>
<organism evidence="7 8">
    <name type="scientific">Crystallibacter crystallopoietes</name>
    <dbReference type="NCBI Taxonomy" id="37928"/>
    <lineage>
        <taxon>Bacteria</taxon>
        <taxon>Bacillati</taxon>
        <taxon>Actinomycetota</taxon>
        <taxon>Actinomycetes</taxon>
        <taxon>Micrococcales</taxon>
        <taxon>Micrococcaceae</taxon>
        <taxon>Crystallibacter</taxon>
    </lineage>
</organism>
<feature type="domain" description="Fibronectin type-III" evidence="6">
    <location>
        <begin position="1475"/>
        <end position="1562"/>
    </location>
</feature>
<feature type="transmembrane region" description="Helical" evidence="4">
    <location>
        <begin position="21"/>
        <end position="39"/>
    </location>
</feature>
<feature type="region of interest" description="Disordered" evidence="3">
    <location>
        <begin position="975"/>
        <end position="996"/>
    </location>
</feature>
<dbReference type="CDD" id="cd00063">
    <property type="entry name" value="FN3"/>
    <property type="match status" value="3"/>
</dbReference>
<keyword evidence="2" id="KW-0119">Carbohydrate metabolism</keyword>
<feature type="domain" description="Fibronectin type-III" evidence="6">
    <location>
        <begin position="1563"/>
        <end position="1654"/>
    </location>
</feature>
<keyword evidence="4" id="KW-0812">Transmembrane</keyword>
<dbReference type="InterPro" id="IPR036116">
    <property type="entry name" value="FN3_sf"/>
</dbReference>
<keyword evidence="4" id="KW-0472">Membrane</keyword>
<feature type="domain" description="Cadherin" evidence="5">
    <location>
        <begin position="1278"/>
        <end position="1408"/>
    </location>
</feature>
<dbReference type="InterPro" id="IPR003961">
    <property type="entry name" value="FN3_dom"/>
</dbReference>
<dbReference type="InterPro" id="IPR002126">
    <property type="entry name" value="Cadherin-like_dom"/>
</dbReference>
<dbReference type="Pfam" id="PF00041">
    <property type="entry name" value="fn3"/>
    <property type="match status" value="3"/>
</dbReference>
<keyword evidence="4" id="KW-1133">Transmembrane helix</keyword>
<dbReference type="InterPro" id="IPR013783">
    <property type="entry name" value="Ig-like_fold"/>
</dbReference>
<dbReference type="NCBIfam" id="NF012211">
    <property type="entry name" value="tand_rpt_95"/>
    <property type="match status" value="1"/>
</dbReference>
<dbReference type="SMART" id="SM00060">
    <property type="entry name" value="FN3"/>
    <property type="match status" value="4"/>
</dbReference>
<dbReference type="SUPFAM" id="SSF49265">
    <property type="entry name" value="Fibronectin type III"/>
    <property type="match status" value="2"/>
</dbReference>
<dbReference type="EMBL" id="FNKH01000002">
    <property type="protein sequence ID" value="SDQ24371.1"/>
    <property type="molecule type" value="Genomic_DNA"/>
</dbReference>
<dbReference type="PANTHER" id="PTHR46957">
    <property type="entry name" value="CYTOKINE RECEPTOR"/>
    <property type="match status" value="1"/>
</dbReference>
<dbReference type="STRING" id="37928.SAMN04489742_0233"/>
<dbReference type="PROSITE" id="PS50853">
    <property type="entry name" value="FN3"/>
    <property type="match status" value="3"/>
</dbReference>
<keyword evidence="8" id="KW-1185">Reference proteome</keyword>
<evidence type="ECO:0000256" key="2">
    <source>
        <dbReference type="ARBA" id="ARBA00023326"/>
    </source>
</evidence>
<evidence type="ECO:0000256" key="4">
    <source>
        <dbReference type="SAM" id="Phobius"/>
    </source>
</evidence>
<evidence type="ECO:0000259" key="6">
    <source>
        <dbReference type="PROSITE" id="PS50853"/>
    </source>
</evidence>
<dbReference type="GO" id="GO:0016798">
    <property type="term" value="F:hydrolase activity, acting on glycosyl bonds"/>
    <property type="evidence" value="ECO:0007669"/>
    <property type="project" value="UniProtKB-KW"/>
</dbReference>
<dbReference type="Gene3D" id="2.60.40.2810">
    <property type="match status" value="2"/>
</dbReference>
<dbReference type="GO" id="GO:0005509">
    <property type="term" value="F:calcium ion binding"/>
    <property type="evidence" value="ECO:0007669"/>
    <property type="project" value="InterPro"/>
</dbReference>
<sequence>MNFKGFGQARNAAFRRRGMPATAFSVALAVIGAGIFLHPGTDTADVDLNDGGIWVTNKSQSLVGHLNYQSQLLDGGFKPASANFDVQQEAATVLLQNLDQNAVSTVSVAEMIHGAENQLPGSAKLSLGTEVAAVSDPAAGQVWAVASAGLDSFTPEATQPLAEDAPGAVAVVSNADTVYVADPAAGRLTGYRAPEGGMFEEVSAQDLPGIKDADGLQLTTVGDEPVLLDPAGGTLYLPAGESVELEDAQDARLQQPGDASERVAIATSNGLLAQPLDGGEAQLTEIHNPAPPIAPVQVAGCIHAAWTGDAGYLRDCADDAFDLSQPIPSLSTQSELVFRTNRDVVVLNDVNAGNVWLVNKNLQLVNNWGDLIPPKGDDEDDTTESADITAATRLPERQEENQAPVAVADEFGVRAGRTTVLPVLFNDSDPDGDLLTVTVNGDQPATGTVQRIYQGTGLQIVLPEDASGSSSFSYEVDDGRGGTDTAQVRLRVVPEGSNAAPEQKRETILAVESGQSLSRNVLTDWLDPDGDDLLLMGAVAEDPGDIVRTRPDGVLTYQDVGTSDGEKKVTLTVSDGRTSTTGEVTVEVEPRGELAPVTNPDHVRTTVGEEATIFPLRNDADPTGGSMRLASVGEVPNATVQGNYDVGTVTFSSAAAGTYYLEYLATTGPTSSPGLIRVDVTEAEQGSGVPTAVRDVVLLPSRGESLVDVLANDSDPAGGVLVVQSVSVPRGAPADVAVLNHSILRVNDARGLTAPLTITYTVSNGSGSATGEVAIFPVPAPAKLLPPRAHNDEAVVRAGDIVNIPVLENDEHPNGAALTLDTELVEAPAAADGTIAISGNQLRFKAGPEATGGKTVTAVYRISGPDGQVASAQVRIRITEPDTENNARPVPKNLTARVLAGKTVSIPVPLDGIDPDGDSVSLAGLERAPTLGTAVIKAAAIEYTAGGGSTGTDTISYVVQDRLGARSTATISIGIAPSSDANQPPNAVDDEASVRPGRNLSVDVLKNDSDPDGDRIAFATDGLSSDADLQLSLREGRLRIAAPETEGTAVVRYTITDGRGGTSTGTLTVKVDPDAPLLPPVARDDRVAVAETTGKDQVSVPLLNNDEDPDGDLGELAISVDDPAGGAALAEDRTLTVPVRADTQIIAYTLEDVDSLTSTAFVVVPGNGDQRPALKDQQPLEVRSGEPLALDIGQLVAVREGRTPRLTQDDKVAAVAGSARIDGATDLTFTSNDGYAGAASVSFEVTDGSGPDDPDGLKATLTVPITVLPLPEQNAPPTLSANSLQVAQAGEPATLDLREAASDPDPQDAEALEFAVTGGSIDGVDVSIDGSVLTARAQNNAAKGTEGTINVSVTDGNHDPVSSTVTISVVATDRPPAVAVDDLVPDAHQGETVTVPVLDNDSNPFPETPLKILSAQPQDGGQGSVAVSGDALEITPNEDFVGTMGVIYRIQDATEDPDRETEGRVTLTVKGKPDAPSTPRMVSEGNRTAVLTWEVPADNGERITSYTVSGGGFSQECAANTCTLENLTNNQEYNFTVTATNAVGTSEASPASGVVRPDVKPETPAVPQLVFGDGALTVTWQTPASQGSPVESFNLEISPAPPVGELQKNGVTGNSLVWNGLANGTAYKVRVQANNRASTPSDWGAYSAEEIPAGVPGAPSTPTATRTTSAVNEGSIDVAWTAPANTNGAPVEAYDLRIFENGAPAGTRSGLSAGTTGVSLTGLDTAGSYTFDVVAHNKAGAGEYSARSAAVVPYGVPHQVQGVTAAATGANEQVKLDFAAPYNNGSAITGYEYAIDGGGWRAFGGPGATVSSPTNGQNHTWKVRALNAGGPGAASPASNATSAYGPITDASNLAASTAGPKVTFTWNANWQAYGNGRRITGSSVTVNGQAVNAGAGSWTSPEEANKSYTITVTVSRSDGSRSFSRTQVVPPAEITGIYRGDRVNVDGTSGWHYVIVDYRNFPQGTRDVWCRANGSNLDPNYGRAPIGFAHSGRVQTKCIAKIDSSEPGAITMSVEGLGDFAFSNWSG</sequence>
<evidence type="ECO:0000313" key="8">
    <source>
        <dbReference type="Proteomes" id="UP000181917"/>
    </source>
</evidence>
<keyword evidence="1" id="KW-0326">Glycosidase</keyword>
<proteinExistence type="predicted"/>
<reference evidence="7 8" key="1">
    <citation type="submission" date="2016-10" db="EMBL/GenBank/DDBJ databases">
        <authorList>
            <person name="de Groot N.N."/>
        </authorList>
    </citation>
    <scope>NUCLEOTIDE SEQUENCE [LARGE SCALE GENOMIC DNA]</scope>
    <source>
        <strain evidence="7 8">DSM 20117</strain>
    </source>
</reference>
<evidence type="ECO:0000256" key="3">
    <source>
        <dbReference type="SAM" id="MobiDB-lite"/>
    </source>
</evidence>
<dbReference type="GO" id="GO:0007156">
    <property type="term" value="P:homophilic cell adhesion via plasma membrane adhesion molecules"/>
    <property type="evidence" value="ECO:0007669"/>
    <property type="project" value="InterPro"/>
</dbReference>
<accession>A0A1H0ZB31</accession>
<dbReference type="PANTHER" id="PTHR46957:SF3">
    <property type="entry name" value="CYTOKINE RECEPTOR"/>
    <property type="match status" value="1"/>
</dbReference>
<evidence type="ECO:0000313" key="7">
    <source>
        <dbReference type="EMBL" id="SDQ24371.1"/>
    </source>
</evidence>
<feature type="domain" description="Fibronectin type-III" evidence="6">
    <location>
        <begin position="1658"/>
        <end position="1755"/>
    </location>
</feature>
<name>A0A1H0ZB31_9MICC</name>
<dbReference type="PROSITE" id="PS50268">
    <property type="entry name" value="CADHERIN_2"/>
    <property type="match status" value="1"/>
</dbReference>
<dbReference type="GO" id="GO:0016020">
    <property type="term" value="C:membrane"/>
    <property type="evidence" value="ECO:0007669"/>
    <property type="project" value="UniProtKB-SubCell"/>
</dbReference>
<dbReference type="GO" id="GO:0000272">
    <property type="term" value="P:polysaccharide catabolic process"/>
    <property type="evidence" value="ECO:0007669"/>
    <property type="project" value="UniProtKB-KW"/>
</dbReference>
<keyword evidence="1" id="KW-0378">Hydrolase</keyword>
<evidence type="ECO:0000256" key="1">
    <source>
        <dbReference type="ARBA" id="ARBA00023295"/>
    </source>
</evidence>
<dbReference type="RefSeq" id="WP_236777343.1">
    <property type="nucleotide sequence ID" value="NZ_CP018863.1"/>
</dbReference>
<evidence type="ECO:0000259" key="5">
    <source>
        <dbReference type="PROSITE" id="PS50268"/>
    </source>
</evidence>
<dbReference type="InterPro" id="IPR050713">
    <property type="entry name" value="RTP_Phos/Ushers"/>
</dbReference>
<dbReference type="Gene3D" id="2.60.40.10">
    <property type="entry name" value="Immunoglobulins"/>
    <property type="match status" value="4"/>
</dbReference>
<gene>
    <name evidence="7" type="ORF">SAMN04489742_0233</name>
</gene>
<dbReference type="Pfam" id="PF17963">
    <property type="entry name" value="Big_9"/>
    <property type="match status" value="8"/>
</dbReference>
<protein>
    <submittedName>
        <fullName evidence="7">Fibronectin type III domain-containing protein</fullName>
    </submittedName>
</protein>
<dbReference type="Proteomes" id="UP000181917">
    <property type="component" value="Unassembled WGS sequence"/>
</dbReference>